<evidence type="ECO:0000256" key="2">
    <source>
        <dbReference type="ARBA" id="ARBA00022517"/>
    </source>
</evidence>
<dbReference type="Pfam" id="PF25790">
    <property type="entry name" value="BCD1"/>
    <property type="match status" value="1"/>
</dbReference>
<keyword evidence="3" id="KW-0597">Phosphoprotein</keyword>
<dbReference type="Proteomes" id="UP001141806">
    <property type="component" value="Unassembled WGS sequence"/>
</dbReference>
<dbReference type="InterPro" id="IPR051639">
    <property type="entry name" value="BCD1"/>
</dbReference>
<dbReference type="GO" id="GO:0070761">
    <property type="term" value="C:pre-snoRNP complex"/>
    <property type="evidence" value="ECO:0007669"/>
    <property type="project" value="TreeGrafter"/>
</dbReference>
<evidence type="ECO:0000256" key="14">
    <source>
        <dbReference type="SAM" id="MobiDB-lite"/>
    </source>
</evidence>
<evidence type="ECO:0000256" key="11">
    <source>
        <dbReference type="ARBA" id="ARBA00068630"/>
    </source>
</evidence>
<dbReference type="PANTHER" id="PTHR13483">
    <property type="entry name" value="BOX C_D SNORNA PROTEIN 1-RELATED"/>
    <property type="match status" value="1"/>
</dbReference>
<dbReference type="SUPFAM" id="SSF144232">
    <property type="entry name" value="HIT/MYND zinc finger-like"/>
    <property type="match status" value="1"/>
</dbReference>
<reference evidence="16" key="1">
    <citation type="journal article" date="2023" name="Plant J.">
        <title>The genome of the king protea, Protea cynaroides.</title>
        <authorList>
            <person name="Chang J."/>
            <person name="Duong T.A."/>
            <person name="Schoeman C."/>
            <person name="Ma X."/>
            <person name="Roodt D."/>
            <person name="Barker N."/>
            <person name="Li Z."/>
            <person name="Van de Peer Y."/>
            <person name="Mizrachi E."/>
        </authorList>
    </citation>
    <scope>NUCLEOTIDE SEQUENCE</scope>
    <source>
        <tissue evidence="16">Young leaves</tissue>
    </source>
</reference>
<evidence type="ECO:0000256" key="9">
    <source>
        <dbReference type="ARBA" id="ARBA00049654"/>
    </source>
</evidence>
<evidence type="ECO:0000256" key="7">
    <source>
        <dbReference type="ARBA" id="ARBA00022843"/>
    </source>
</evidence>
<evidence type="ECO:0000256" key="3">
    <source>
        <dbReference type="ARBA" id="ARBA00022553"/>
    </source>
</evidence>
<evidence type="ECO:0000256" key="12">
    <source>
        <dbReference type="ARBA" id="ARBA00077531"/>
    </source>
</evidence>
<name>A0A9Q0K4V7_9MAGN</name>
<feature type="compositionally biased region" description="Acidic residues" evidence="14">
    <location>
        <begin position="583"/>
        <end position="601"/>
    </location>
</feature>
<dbReference type="GO" id="GO:0000463">
    <property type="term" value="P:maturation of LSU-rRNA from tricistronic rRNA transcript (SSU-rRNA, 5.8S rRNA, LSU-rRNA)"/>
    <property type="evidence" value="ECO:0007669"/>
    <property type="project" value="TreeGrafter"/>
</dbReference>
<evidence type="ECO:0000256" key="10">
    <source>
        <dbReference type="ARBA" id="ARBA00061949"/>
    </source>
</evidence>
<keyword evidence="17" id="KW-1185">Reference proteome</keyword>
<dbReference type="PROSITE" id="PS51083">
    <property type="entry name" value="ZF_HIT"/>
    <property type="match status" value="1"/>
</dbReference>
<keyword evidence="4" id="KW-0479">Metal-binding</keyword>
<keyword evidence="1" id="KW-1017">Isopeptide bond</keyword>
<feature type="domain" description="HIT-type" evidence="15">
    <location>
        <begin position="23"/>
        <end position="57"/>
    </location>
</feature>
<dbReference type="CDD" id="cd23023">
    <property type="entry name" value="zf-HIT_BCD1"/>
    <property type="match status" value="1"/>
</dbReference>
<dbReference type="InterPro" id="IPR057721">
    <property type="entry name" value="BCD1_alpha/beta"/>
</dbReference>
<comment type="function">
    <text evidence="8">Required for box C/D snoRNAs accumulation involved in snoRNA processing, snoRNA transport to the nucleolus and ribosome biogenesis.</text>
</comment>
<evidence type="ECO:0000259" key="15">
    <source>
        <dbReference type="PROSITE" id="PS51083"/>
    </source>
</evidence>
<keyword evidence="6" id="KW-0862">Zinc</keyword>
<dbReference type="EMBL" id="JAMYWD010000009">
    <property type="protein sequence ID" value="KAJ4961518.1"/>
    <property type="molecule type" value="Genomic_DNA"/>
</dbReference>
<dbReference type="OrthoDB" id="272357at2759"/>
<keyword evidence="2" id="KW-0690">Ribosome biogenesis</keyword>
<proteinExistence type="inferred from homology"/>
<comment type="subunit">
    <text evidence="10">Interacts with FBL, SNU13, NOP58, NUFIP1, RUVBL1, RUVBL2 and TAF9. Interacts (via HIT-type zinc finger) with the RUVBL1/RUVBL2 complex in the presence of ADP.</text>
</comment>
<dbReference type="PANTHER" id="PTHR13483:SF3">
    <property type="entry name" value="BOX C_D SNORNA PROTEIN 1"/>
    <property type="match status" value="1"/>
</dbReference>
<dbReference type="GO" id="GO:0005634">
    <property type="term" value="C:nucleus"/>
    <property type="evidence" value="ECO:0007669"/>
    <property type="project" value="TreeGrafter"/>
</dbReference>
<gene>
    <name evidence="16" type="ORF">NE237_021428</name>
</gene>
<comment type="similarity">
    <text evidence="9">Belongs to the BCD1 family.</text>
</comment>
<dbReference type="Pfam" id="PF04438">
    <property type="entry name" value="zf-HIT"/>
    <property type="match status" value="1"/>
</dbReference>
<dbReference type="GO" id="GO:0048254">
    <property type="term" value="P:snoRNA localization"/>
    <property type="evidence" value="ECO:0007669"/>
    <property type="project" value="TreeGrafter"/>
</dbReference>
<dbReference type="InterPro" id="IPR007529">
    <property type="entry name" value="Znf_HIT"/>
</dbReference>
<evidence type="ECO:0000256" key="6">
    <source>
        <dbReference type="ARBA" id="ARBA00022833"/>
    </source>
</evidence>
<dbReference type="AlphaFoldDB" id="A0A9Q0K4V7"/>
<dbReference type="Gene3D" id="3.30.60.190">
    <property type="match status" value="1"/>
</dbReference>
<dbReference type="GO" id="GO:0000492">
    <property type="term" value="P:box C/D snoRNP assembly"/>
    <property type="evidence" value="ECO:0007669"/>
    <property type="project" value="TreeGrafter"/>
</dbReference>
<dbReference type="GO" id="GO:0008270">
    <property type="term" value="F:zinc ion binding"/>
    <property type="evidence" value="ECO:0007669"/>
    <property type="project" value="UniProtKB-UniRule"/>
</dbReference>
<accession>A0A9Q0K4V7</accession>
<evidence type="ECO:0000256" key="13">
    <source>
        <dbReference type="PROSITE-ProRule" id="PRU00453"/>
    </source>
</evidence>
<sequence>MEKQQGPAAPNTDNDDKKQTSHCEECNLNTSKYRCPGCSIRSCSLPCVKSHKQRTGCTGKRPRTQVIPISQFDDNLLISDYNFLEEAKGAAESAQRIRDGKFGSFPFKLPFKLKMLRNAAGRRSTRLLLLPKGMSKRERNQSRYDQKKNSIFWTIEWRFHSTDVILIDHGVGENTNLSSIIGKHLQPGPWNNQLRPFCENLDHLRFFIRKNPMGPKSPFNELDIKAPLGQQLARTVIIEYPVVHVFLPSDSFDFEITKCANVIPQKSEHCLTPMDEQPSPKGVLFREEEIVEDDMCDAQILDLMEFVNPEPLDSLQAVDRKTDRQIISSDVQLAGVSQDITTWSKNESQIGRAENKDLKDVYSGLIEQANPDGFLDLEGGSINEGFLDEIRESLGFSGVFNAGNSSFHPEFSPCTVRTIGVFHHLRAWNCNRMLKQGKFRSKRICRALNLGPDPSFDDLEFYIDIWDVPVNEERLVFSEVFPGSVLGGGMKDLLPHNAEMHLSYLDGSGYKMFIPVEPKFSFIHETVRVSVLVGRRDTNKLACIFDKWEFLIDKNDEEKEVLAEWVPASVLRGGIKELPPPDVETDDDVESDDDCETDDDCEMDRSVLGRPGCRYIIPIEPKFSILNETVIVSPPGVQWGTYDMVCIFRKSEFDHFASGLTPLGYDIWRYPDISQVRAWVTLYSMEDRWIEDWDYFVAGIALDFSDVAIDENGFLALLDWMLDWD</sequence>
<organism evidence="16 17">
    <name type="scientific">Protea cynaroides</name>
    <dbReference type="NCBI Taxonomy" id="273540"/>
    <lineage>
        <taxon>Eukaryota</taxon>
        <taxon>Viridiplantae</taxon>
        <taxon>Streptophyta</taxon>
        <taxon>Embryophyta</taxon>
        <taxon>Tracheophyta</taxon>
        <taxon>Spermatophyta</taxon>
        <taxon>Magnoliopsida</taxon>
        <taxon>Proteales</taxon>
        <taxon>Proteaceae</taxon>
        <taxon>Protea</taxon>
    </lineage>
</organism>
<protein>
    <recommendedName>
        <fullName evidence="11">Box C/D snoRNA protein 1</fullName>
    </recommendedName>
    <alternativeName>
        <fullName evidence="12">Zinc finger HIT domain-containing protein 6</fullName>
    </alternativeName>
</protein>
<feature type="region of interest" description="Disordered" evidence="14">
    <location>
        <begin position="577"/>
        <end position="601"/>
    </location>
</feature>
<evidence type="ECO:0000256" key="5">
    <source>
        <dbReference type="ARBA" id="ARBA00022771"/>
    </source>
</evidence>
<dbReference type="FunFam" id="3.30.60.190:FF:000001">
    <property type="entry name" value="box C/D snoRNA protein 1"/>
    <property type="match status" value="1"/>
</dbReference>
<feature type="region of interest" description="Disordered" evidence="14">
    <location>
        <begin position="1"/>
        <end position="21"/>
    </location>
</feature>
<keyword evidence="7" id="KW-0832">Ubl conjugation</keyword>
<comment type="caution">
    <text evidence="16">The sequence shown here is derived from an EMBL/GenBank/DDBJ whole genome shotgun (WGS) entry which is preliminary data.</text>
</comment>
<evidence type="ECO:0000313" key="17">
    <source>
        <dbReference type="Proteomes" id="UP001141806"/>
    </source>
</evidence>
<keyword evidence="5 13" id="KW-0863">Zinc-finger</keyword>
<evidence type="ECO:0000256" key="8">
    <source>
        <dbReference type="ARBA" id="ARBA00049598"/>
    </source>
</evidence>
<evidence type="ECO:0000313" key="16">
    <source>
        <dbReference type="EMBL" id="KAJ4961518.1"/>
    </source>
</evidence>
<evidence type="ECO:0000256" key="1">
    <source>
        <dbReference type="ARBA" id="ARBA00022499"/>
    </source>
</evidence>
<evidence type="ECO:0000256" key="4">
    <source>
        <dbReference type="ARBA" id="ARBA00022723"/>
    </source>
</evidence>